<keyword evidence="4" id="KW-0067">ATP-binding</keyword>
<evidence type="ECO:0000256" key="4">
    <source>
        <dbReference type="ARBA" id="ARBA00022840"/>
    </source>
</evidence>
<protein>
    <submittedName>
        <fullName evidence="6">ABC transporter family protein</fullName>
    </submittedName>
</protein>
<dbReference type="GO" id="GO:0005524">
    <property type="term" value="F:ATP binding"/>
    <property type="evidence" value="ECO:0007669"/>
    <property type="project" value="UniProtKB-KW"/>
</dbReference>
<dbReference type="InterPro" id="IPR027417">
    <property type="entry name" value="P-loop_NTPase"/>
</dbReference>
<dbReference type="AlphaFoldDB" id="A0AAW3DAJ4"/>
<dbReference type="SUPFAM" id="SSF52540">
    <property type="entry name" value="P-loop containing nucleoside triphosphate hydrolases"/>
    <property type="match status" value="1"/>
</dbReference>
<dbReference type="GO" id="GO:0016020">
    <property type="term" value="C:membrane"/>
    <property type="evidence" value="ECO:0007669"/>
    <property type="project" value="InterPro"/>
</dbReference>
<dbReference type="GO" id="GO:0016887">
    <property type="term" value="F:ATP hydrolysis activity"/>
    <property type="evidence" value="ECO:0007669"/>
    <property type="project" value="InterPro"/>
</dbReference>
<keyword evidence="2" id="KW-0813">Transport</keyword>
<dbReference type="Gene3D" id="2.70.50.60">
    <property type="entry name" value="abc- transporter (atp binding component) like domain"/>
    <property type="match status" value="1"/>
</dbReference>
<evidence type="ECO:0000256" key="3">
    <source>
        <dbReference type="ARBA" id="ARBA00022741"/>
    </source>
</evidence>
<dbReference type="PANTHER" id="PTHR46743">
    <property type="entry name" value="TEICHOIC ACIDS EXPORT ATP-BINDING PROTEIN TAGH"/>
    <property type="match status" value="1"/>
</dbReference>
<dbReference type="PANTHER" id="PTHR46743:SF2">
    <property type="entry name" value="TEICHOIC ACIDS EXPORT ATP-BINDING PROTEIN TAGH"/>
    <property type="match status" value="1"/>
</dbReference>
<dbReference type="InterPro" id="IPR003439">
    <property type="entry name" value="ABC_transporter-like_ATP-bd"/>
</dbReference>
<dbReference type="Proteomes" id="UP000029117">
    <property type="component" value="Unassembled WGS sequence"/>
</dbReference>
<dbReference type="GO" id="GO:0140359">
    <property type="term" value="F:ABC-type transporter activity"/>
    <property type="evidence" value="ECO:0007669"/>
    <property type="project" value="InterPro"/>
</dbReference>
<sequence length="420" mass="46981">MEENVAIELINVSKNYQIYDRARDRIKEAFSITRKKYYKEFNVISDVSLKIHRGEVLGIFGLNGAGKSTLLKMIAGVLTPTKGSVKVAGNINAMLELGGALNPELTGRQNINLNMDISGVDVGQRELLTKQIIDFAEIGPHIDQPVKTYSSGMSSRLGFGIATSTKPDILIVDEVLAVGDAIFQNKCFLRVRDLLKGGTTVVFVSHSVSLMTEFCSRAILLHNKKIVLDGDVREIGNIYQKVMFSDDQEKALNEIQRKLNERKEGEKLEIFDTDFDNSGVYENDYAKIFNSSVRDEHNKDVCLLVTGEGYSFEFDVEFKQKFKQVKISYELCDITGGRMPTLSKYKDDVIIKDIEVGSVYKVVNNFNNDLYYGQYNTIVMMEGVNLDGEHIDISVTNAKTKFTSSAPSSADGYVEVKKLD</sequence>
<dbReference type="PROSITE" id="PS50893">
    <property type="entry name" value="ABC_TRANSPORTER_2"/>
    <property type="match status" value="1"/>
</dbReference>
<dbReference type="InterPro" id="IPR050683">
    <property type="entry name" value="Bact_Polysacc_Export_ATP-bd"/>
</dbReference>
<dbReference type="SMART" id="SM00382">
    <property type="entry name" value="AAA"/>
    <property type="match status" value="1"/>
</dbReference>
<dbReference type="Pfam" id="PF00005">
    <property type="entry name" value="ABC_tran"/>
    <property type="match status" value="1"/>
</dbReference>
<dbReference type="RefSeq" id="WP_035736656.1">
    <property type="nucleotide sequence ID" value="NZ_JACTRV010000014.1"/>
</dbReference>
<dbReference type="CDD" id="cd03220">
    <property type="entry name" value="ABC_KpsT_Wzt"/>
    <property type="match status" value="1"/>
</dbReference>
<organism evidence="6 7">
    <name type="scientific">Francisella philomiragia</name>
    <dbReference type="NCBI Taxonomy" id="28110"/>
    <lineage>
        <taxon>Bacteria</taxon>
        <taxon>Pseudomonadati</taxon>
        <taxon>Pseudomonadota</taxon>
        <taxon>Gammaproteobacteria</taxon>
        <taxon>Thiotrichales</taxon>
        <taxon>Francisellaceae</taxon>
        <taxon>Francisella</taxon>
    </lineage>
</organism>
<accession>A0AAW3DAJ4</accession>
<evidence type="ECO:0000256" key="2">
    <source>
        <dbReference type="ARBA" id="ARBA00022448"/>
    </source>
</evidence>
<evidence type="ECO:0000256" key="1">
    <source>
        <dbReference type="ARBA" id="ARBA00005417"/>
    </source>
</evidence>
<reference evidence="6 7" key="1">
    <citation type="submission" date="2014-04" db="EMBL/GenBank/DDBJ databases">
        <authorList>
            <person name="Bishop-Lilly K.A."/>
            <person name="Broomall S.M."/>
            <person name="Chain P.S."/>
            <person name="Chertkov O."/>
            <person name="Coyne S.R."/>
            <person name="Daligault H.E."/>
            <person name="Davenport K.W."/>
            <person name="Erkkila T."/>
            <person name="Frey K.G."/>
            <person name="Gibbons H.S."/>
            <person name="Gu W."/>
            <person name="Jaissle J."/>
            <person name="Johnson S.L."/>
            <person name="Koroleva G.I."/>
            <person name="Ladner J.T."/>
            <person name="Lo C.-C."/>
            <person name="Minogue T.D."/>
            <person name="Munk C."/>
            <person name="Palacios G.F."/>
            <person name="Redden C.L."/>
            <person name="Rosenzweig C.N."/>
            <person name="Scholz M.B."/>
            <person name="Teshima H."/>
            <person name="Xu Y."/>
        </authorList>
    </citation>
    <scope>NUCLEOTIDE SEQUENCE [LARGE SCALE GENOMIC DNA]</scope>
    <source>
        <strain evidence="6 7">FAJ</strain>
    </source>
</reference>
<feature type="domain" description="ABC transporter" evidence="5">
    <location>
        <begin position="7"/>
        <end position="248"/>
    </location>
</feature>
<dbReference type="PROSITE" id="PS00211">
    <property type="entry name" value="ABC_TRANSPORTER_1"/>
    <property type="match status" value="1"/>
</dbReference>
<dbReference type="EMBL" id="JOUE01000006">
    <property type="protein sequence ID" value="KFJ42659.1"/>
    <property type="molecule type" value="Genomic_DNA"/>
</dbReference>
<gene>
    <name evidence="6" type="ORF">DR78_449</name>
</gene>
<evidence type="ECO:0000259" key="5">
    <source>
        <dbReference type="PROSITE" id="PS50893"/>
    </source>
</evidence>
<proteinExistence type="inferred from homology"/>
<comment type="caution">
    <text evidence="6">The sequence shown here is derived from an EMBL/GenBank/DDBJ whole genome shotgun (WGS) entry which is preliminary data.</text>
</comment>
<dbReference type="Gene3D" id="3.40.50.300">
    <property type="entry name" value="P-loop containing nucleotide triphosphate hydrolases"/>
    <property type="match status" value="1"/>
</dbReference>
<dbReference type="InterPro" id="IPR017871">
    <property type="entry name" value="ABC_transporter-like_CS"/>
</dbReference>
<comment type="similarity">
    <text evidence="1">Belongs to the ABC transporter superfamily.</text>
</comment>
<dbReference type="InterPro" id="IPR015860">
    <property type="entry name" value="ABC_transpr_TagH-like"/>
</dbReference>
<name>A0AAW3DAJ4_9GAMM</name>
<dbReference type="InterPro" id="IPR003593">
    <property type="entry name" value="AAA+_ATPase"/>
</dbReference>
<keyword evidence="3" id="KW-0547">Nucleotide-binding</keyword>
<evidence type="ECO:0000313" key="7">
    <source>
        <dbReference type="Proteomes" id="UP000029117"/>
    </source>
</evidence>
<evidence type="ECO:0000313" key="6">
    <source>
        <dbReference type="EMBL" id="KFJ42659.1"/>
    </source>
</evidence>